<evidence type="ECO:0000256" key="5">
    <source>
        <dbReference type="ARBA" id="ARBA00022801"/>
    </source>
</evidence>
<evidence type="ECO:0000313" key="10">
    <source>
        <dbReference type="Proteomes" id="UP001152321"/>
    </source>
</evidence>
<evidence type="ECO:0000256" key="3">
    <source>
        <dbReference type="ARBA" id="ARBA00022651"/>
    </source>
</evidence>
<evidence type="ECO:0000256" key="8">
    <source>
        <dbReference type="SAM" id="SignalP"/>
    </source>
</evidence>
<feature type="chain" id="PRO_5045328872" description="Polyhydroxybutyrate depolymerase" evidence="8">
    <location>
        <begin position="23"/>
        <end position="305"/>
    </location>
</feature>
<dbReference type="InterPro" id="IPR043595">
    <property type="entry name" value="FaeB/C/D"/>
</dbReference>
<keyword evidence="10" id="KW-1185">Reference proteome</keyword>
<keyword evidence="6" id="KW-0119">Carbohydrate metabolism</keyword>
<comment type="caution">
    <text evidence="9">The sequence shown here is derived from an EMBL/GenBank/DDBJ whole genome shotgun (WGS) entry which is preliminary data.</text>
</comment>
<dbReference type="Gene3D" id="3.40.50.1820">
    <property type="entry name" value="alpha/beta hydrolase"/>
    <property type="match status" value="1"/>
</dbReference>
<dbReference type="PANTHER" id="PTHR38050">
    <property type="match status" value="1"/>
</dbReference>
<keyword evidence="2" id="KW-0964">Secreted</keyword>
<comment type="subcellular location">
    <subcellularLocation>
        <location evidence="1">Secreted</location>
    </subcellularLocation>
</comment>
<dbReference type="Proteomes" id="UP001152321">
    <property type="component" value="Unassembled WGS sequence"/>
</dbReference>
<protein>
    <recommendedName>
        <fullName evidence="11">Polyhydroxybutyrate depolymerase</fullName>
    </recommendedName>
</protein>
<accession>A0ABT6DK11</accession>
<organism evidence="9 10">
    <name type="scientific">Bdellovibrio svalbardensis</name>
    <dbReference type="NCBI Taxonomy" id="2972972"/>
    <lineage>
        <taxon>Bacteria</taxon>
        <taxon>Pseudomonadati</taxon>
        <taxon>Bdellovibrionota</taxon>
        <taxon>Bdellovibrionia</taxon>
        <taxon>Bdellovibrionales</taxon>
        <taxon>Pseudobdellovibrionaceae</taxon>
        <taxon>Bdellovibrio</taxon>
    </lineage>
</organism>
<keyword evidence="3" id="KW-0858">Xylan degradation</keyword>
<evidence type="ECO:0000256" key="1">
    <source>
        <dbReference type="ARBA" id="ARBA00004613"/>
    </source>
</evidence>
<sequence>MKLFKAIALMLCVHLGTSVSHAALIEKSLTHEGQKRIWWEYVPKKCMAEICPLVLAFHGGMGRGDRLEENIHMRTVAEKNDFVLIYPNGLDRNWNDGRPEVAPGIDDLGFIDKLLVAVKTDHKIDTQRIYATGISNGALFSYRLACERSEVFAAIAPVAGHMGQLISKNCKPKVPVSIINFVGTEDKIIPFQGGEVKGPFGFKKLGKVLSSDQSLQLWLETDGCSKTPVVTGPMDNDPKDGTRVMIEKYPGCKSSAEIQRYVIEGGGHTWPGGDPNAGRLVGKVSKEVDASMIIWKFFLDHPKTK</sequence>
<dbReference type="InterPro" id="IPR029058">
    <property type="entry name" value="AB_hydrolase_fold"/>
</dbReference>
<keyword evidence="4 8" id="KW-0732">Signal</keyword>
<evidence type="ECO:0000313" key="9">
    <source>
        <dbReference type="EMBL" id="MDG0817211.1"/>
    </source>
</evidence>
<proteinExistence type="predicted"/>
<gene>
    <name evidence="9" type="ORF">NWE73_12595</name>
</gene>
<dbReference type="Pfam" id="PF10503">
    <property type="entry name" value="Esterase_PHB"/>
    <property type="match status" value="1"/>
</dbReference>
<evidence type="ECO:0008006" key="11">
    <source>
        <dbReference type="Google" id="ProtNLM"/>
    </source>
</evidence>
<dbReference type="SUPFAM" id="SSF53474">
    <property type="entry name" value="alpha/beta-Hydrolases"/>
    <property type="match status" value="1"/>
</dbReference>
<evidence type="ECO:0000256" key="6">
    <source>
        <dbReference type="ARBA" id="ARBA00023277"/>
    </source>
</evidence>
<dbReference type="PANTHER" id="PTHR38050:SF2">
    <property type="entry name" value="FERULOYL ESTERASE C-RELATED"/>
    <property type="match status" value="1"/>
</dbReference>
<feature type="signal peptide" evidence="8">
    <location>
        <begin position="1"/>
        <end position="22"/>
    </location>
</feature>
<evidence type="ECO:0000256" key="7">
    <source>
        <dbReference type="ARBA" id="ARBA00023326"/>
    </source>
</evidence>
<reference evidence="9" key="1">
    <citation type="submission" date="2022-08" db="EMBL/GenBank/DDBJ databases">
        <title>Novel Bdellovibrio Species Isolated from Svalbard: Designation Bdellovibrio svalbardensis.</title>
        <authorList>
            <person name="Mitchell R.J."/>
            <person name="Choi S.Y."/>
        </authorList>
    </citation>
    <scope>NUCLEOTIDE SEQUENCE</scope>
    <source>
        <strain evidence="9">PAP01</strain>
    </source>
</reference>
<keyword evidence="5" id="KW-0378">Hydrolase</keyword>
<dbReference type="RefSeq" id="WP_277578686.1">
    <property type="nucleotide sequence ID" value="NZ_JANRMI010000003.1"/>
</dbReference>
<dbReference type="InterPro" id="IPR010126">
    <property type="entry name" value="Esterase_phb"/>
</dbReference>
<evidence type="ECO:0000256" key="4">
    <source>
        <dbReference type="ARBA" id="ARBA00022729"/>
    </source>
</evidence>
<evidence type="ECO:0000256" key="2">
    <source>
        <dbReference type="ARBA" id="ARBA00022525"/>
    </source>
</evidence>
<dbReference type="EMBL" id="JANRMI010000003">
    <property type="protein sequence ID" value="MDG0817211.1"/>
    <property type="molecule type" value="Genomic_DNA"/>
</dbReference>
<keyword evidence="7" id="KW-0624">Polysaccharide degradation</keyword>
<name>A0ABT6DK11_9BACT</name>